<dbReference type="OrthoDB" id="5537330at2759"/>
<accession>A0A433DKT9</accession>
<reference evidence="1 2" key="1">
    <citation type="journal article" date="2018" name="New Phytol.">
        <title>Phylogenomics of Endogonaceae and evolution of mycorrhizas within Mucoromycota.</title>
        <authorList>
            <person name="Chang Y."/>
            <person name="Desiro A."/>
            <person name="Na H."/>
            <person name="Sandor L."/>
            <person name="Lipzen A."/>
            <person name="Clum A."/>
            <person name="Barry K."/>
            <person name="Grigoriev I.V."/>
            <person name="Martin F.M."/>
            <person name="Stajich J.E."/>
            <person name="Smith M.E."/>
            <person name="Bonito G."/>
            <person name="Spatafora J.W."/>
        </authorList>
    </citation>
    <scope>NUCLEOTIDE SEQUENCE [LARGE SCALE GENOMIC DNA]</scope>
    <source>
        <strain evidence="1 2">GMNB39</strain>
    </source>
</reference>
<dbReference type="PANTHER" id="PTHR28180">
    <property type="entry name" value="CONSERVED MITOCHONDRIAL PROTEIN-RELATED"/>
    <property type="match status" value="1"/>
</dbReference>
<dbReference type="InterPro" id="IPR029032">
    <property type="entry name" value="AhpD-like"/>
</dbReference>
<proteinExistence type="predicted"/>
<evidence type="ECO:0000313" key="1">
    <source>
        <dbReference type="EMBL" id="RUP51492.1"/>
    </source>
</evidence>
<dbReference type="SUPFAM" id="SSF69118">
    <property type="entry name" value="AhpD-like"/>
    <property type="match status" value="1"/>
</dbReference>
<keyword evidence="2" id="KW-1185">Reference proteome</keyword>
<comment type="caution">
    <text evidence="1">The sequence shown here is derived from an EMBL/GenBank/DDBJ whole genome shotgun (WGS) entry which is preliminary data.</text>
</comment>
<dbReference type="Gene3D" id="1.20.1290.10">
    <property type="entry name" value="AhpD-like"/>
    <property type="match status" value="1"/>
</dbReference>
<dbReference type="InterPro" id="IPR052999">
    <property type="entry name" value="PTS1_Protein"/>
</dbReference>
<organism evidence="1 2">
    <name type="scientific">Jimgerdemannia flammicorona</name>
    <dbReference type="NCBI Taxonomy" id="994334"/>
    <lineage>
        <taxon>Eukaryota</taxon>
        <taxon>Fungi</taxon>
        <taxon>Fungi incertae sedis</taxon>
        <taxon>Mucoromycota</taxon>
        <taxon>Mucoromycotina</taxon>
        <taxon>Endogonomycetes</taxon>
        <taxon>Endogonales</taxon>
        <taxon>Endogonaceae</taxon>
        <taxon>Jimgerdemannia</taxon>
    </lineage>
</organism>
<name>A0A433DKT9_9FUNG</name>
<gene>
    <name evidence="1" type="ORF">BC936DRAFT_147882</name>
</gene>
<dbReference type="EMBL" id="RBNI01000692">
    <property type="protein sequence ID" value="RUP51492.1"/>
    <property type="molecule type" value="Genomic_DNA"/>
</dbReference>
<protein>
    <submittedName>
        <fullName evidence="1">Uncharacterized protein</fullName>
    </submittedName>
</protein>
<evidence type="ECO:0000313" key="2">
    <source>
        <dbReference type="Proteomes" id="UP000268093"/>
    </source>
</evidence>
<sequence length="157" mass="17124">MQEISSLRALRDTQSLETLAAWRIRGEQFFSRVYDRHTDRVMSALMASSPDLADMVAQEAYGKILSDTQVLGDVETELVVIAALVPMEVPAQTPGKAINGMIFNLSRSLVLPCFVPSQLKGHVHGAKNVGASELQVTTVLALAETMCSRLRQVPISL</sequence>
<dbReference type="Proteomes" id="UP000268093">
    <property type="component" value="Unassembled WGS sequence"/>
</dbReference>